<gene>
    <name evidence="3" type="ORF">COR51_22385</name>
</gene>
<proteinExistence type="predicted"/>
<evidence type="ECO:0000313" key="3">
    <source>
        <dbReference type="EMBL" id="PRQ65375.1"/>
    </source>
</evidence>
<organism evidence="3 4">
    <name type="scientific">Vibrio mediterranei</name>
    <dbReference type="NCBI Taxonomy" id="689"/>
    <lineage>
        <taxon>Bacteria</taxon>
        <taxon>Pseudomonadati</taxon>
        <taxon>Pseudomonadota</taxon>
        <taxon>Gammaproteobacteria</taxon>
        <taxon>Vibrionales</taxon>
        <taxon>Vibrionaceae</taxon>
        <taxon>Vibrio</taxon>
    </lineage>
</organism>
<keyword evidence="1" id="KW-0238">DNA-binding</keyword>
<evidence type="ECO:0000256" key="1">
    <source>
        <dbReference type="ARBA" id="ARBA00023125"/>
    </source>
</evidence>
<dbReference type="Pfam" id="PF08775">
    <property type="entry name" value="ParB"/>
    <property type="match status" value="1"/>
</dbReference>
<protein>
    <submittedName>
        <fullName evidence="3">Chromosome partitioning protein ParB</fullName>
    </submittedName>
</protein>
<name>A0ABX5DA80_9VIBR</name>
<dbReference type="Gene3D" id="1.10.10.2830">
    <property type="match status" value="1"/>
</dbReference>
<sequence>MAKKKQILGITGDQENVEEAKLTIAKSNLESLPDKLKQDLEATGGNLQSYLRDTFGVTTETKEVVWKLASGAKATFLEVGLTYEQVKNETLVEFDINGRDQQYLTAENLSDLSTMDYQQFYPAITIRKDGKISFLDGSRRRAYFLLQEGRISHFTVLVSDDDISSADAKALAKSIQTAKEHNLYELGKRLLPMKEGGMTQLEIAKSFSISQSRVSKAIKAATINQELYALFADINELSGANYAELAKIDTHILKREDKYLCTLGIEKGDVDSVMVQLRKLIKGDAPEIEKSITVPLVTFDDKNKFAKKTHNKAARRITYDFQRLTAEQQSRIDTAISNVMNEMFGDK</sequence>
<dbReference type="PANTHER" id="PTHR38973:SF1">
    <property type="entry name" value="PLASMID PARTITION PROTEIN B"/>
    <property type="match status" value="1"/>
</dbReference>
<reference evidence="3 4" key="1">
    <citation type="submission" date="2018-03" db="EMBL/GenBank/DDBJ databases">
        <title>Genetic Diversity and Phenotypic Plasticity of AHL Mediated Quorum Sensing in Environmental Strains of Vibrio mediterranei.</title>
        <authorList>
            <person name="Lantoine F."/>
            <person name="Vouve F."/>
        </authorList>
    </citation>
    <scope>NUCLEOTIDE SEQUENCE [LARGE SCALE GENOMIC DNA]</scope>
    <source>
        <strain evidence="3 4">17LN0615E</strain>
    </source>
</reference>
<accession>A0ABX5DA80</accession>
<dbReference type="InterPro" id="IPR014884">
    <property type="entry name" value="ParB_fam_C"/>
</dbReference>
<evidence type="ECO:0000259" key="2">
    <source>
        <dbReference type="Pfam" id="PF08775"/>
    </source>
</evidence>
<dbReference type="RefSeq" id="WP_096443963.1">
    <property type="nucleotide sequence ID" value="NZ_NWTN01000022.1"/>
</dbReference>
<dbReference type="Proteomes" id="UP000238163">
    <property type="component" value="Unassembled WGS sequence"/>
</dbReference>
<dbReference type="EMBL" id="NWTN01000022">
    <property type="protein sequence ID" value="PRQ65375.1"/>
    <property type="molecule type" value="Genomic_DNA"/>
</dbReference>
<feature type="domain" description="ParB protein family C-terminal" evidence="2">
    <location>
        <begin position="282"/>
        <end position="340"/>
    </location>
</feature>
<keyword evidence="4" id="KW-1185">Reference proteome</keyword>
<dbReference type="PANTHER" id="PTHR38973">
    <property type="entry name" value="PLASMID PARTITIONING CONTROL PROTEIN-RELATED"/>
    <property type="match status" value="1"/>
</dbReference>
<comment type="caution">
    <text evidence="3">The sequence shown here is derived from an EMBL/GenBank/DDBJ whole genome shotgun (WGS) entry which is preliminary data.</text>
</comment>
<evidence type="ECO:0000313" key="4">
    <source>
        <dbReference type="Proteomes" id="UP000238163"/>
    </source>
</evidence>